<feature type="transmembrane region" description="Helical" evidence="5">
    <location>
        <begin position="40"/>
        <end position="62"/>
    </location>
</feature>
<evidence type="ECO:0000256" key="3">
    <source>
        <dbReference type="ARBA" id="ARBA00022989"/>
    </source>
</evidence>
<evidence type="ECO:0000313" key="7">
    <source>
        <dbReference type="Proteomes" id="UP000029055"/>
    </source>
</evidence>
<dbReference type="Proteomes" id="UP000029055">
    <property type="component" value="Unassembled WGS sequence"/>
</dbReference>
<feature type="transmembrane region" description="Helical" evidence="5">
    <location>
        <begin position="7"/>
        <end position="28"/>
    </location>
</feature>
<dbReference type="EMBL" id="JGZR01000014">
    <property type="protein sequence ID" value="KFJ00774.1"/>
    <property type="molecule type" value="Genomic_DNA"/>
</dbReference>
<feature type="transmembrane region" description="Helical" evidence="5">
    <location>
        <begin position="83"/>
        <end position="103"/>
    </location>
</feature>
<organism evidence="6 7">
    <name type="scientific">Bifidobacterium subtile</name>
    <dbReference type="NCBI Taxonomy" id="77635"/>
    <lineage>
        <taxon>Bacteria</taxon>
        <taxon>Bacillati</taxon>
        <taxon>Actinomycetota</taxon>
        <taxon>Actinomycetes</taxon>
        <taxon>Bifidobacteriales</taxon>
        <taxon>Bifidobacteriaceae</taxon>
        <taxon>Bifidobacterium</taxon>
    </lineage>
</organism>
<gene>
    <name evidence="6" type="ORF">BISU_2438</name>
</gene>
<comment type="subcellular location">
    <subcellularLocation>
        <location evidence="1">Membrane</location>
        <topology evidence="1">Multi-pass membrane protein</topology>
    </subcellularLocation>
</comment>
<dbReference type="STRING" id="77635.BISU_2438"/>
<evidence type="ECO:0000256" key="1">
    <source>
        <dbReference type="ARBA" id="ARBA00004141"/>
    </source>
</evidence>
<dbReference type="OrthoDB" id="3224024at2"/>
<dbReference type="GO" id="GO:0016020">
    <property type="term" value="C:membrane"/>
    <property type="evidence" value="ECO:0007669"/>
    <property type="project" value="UniProtKB-SubCell"/>
</dbReference>
<dbReference type="Pfam" id="PF01943">
    <property type="entry name" value="Polysacc_synt"/>
    <property type="match status" value="1"/>
</dbReference>
<dbReference type="RefSeq" id="WP_155803857.1">
    <property type="nucleotide sequence ID" value="NZ_CP062939.1"/>
</dbReference>
<evidence type="ECO:0000256" key="2">
    <source>
        <dbReference type="ARBA" id="ARBA00022692"/>
    </source>
</evidence>
<evidence type="ECO:0000256" key="4">
    <source>
        <dbReference type="ARBA" id="ARBA00023136"/>
    </source>
</evidence>
<keyword evidence="2 5" id="KW-0812">Transmembrane</keyword>
<keyword evidence="3 5" id="KW-1133">Transmembrane helix</keyword>
<evidence type="ECO:0000313" key="6">
    <source>
        <dbReference type="EMBL" id="KFJ00774.1"/>
    </source>
</evidence>
<protein>
    <submittedName>
        <fullName evidence="6">Na-driven multidrug efflux pump</fullName>
    </submittedName>
</protein>
<comment type="caution">
    <text evidence="6">The sequence shown here is derived from an EMBL/GenBank/DDBJ whole genome shotgun (WGS) entry which is preliminary data.</text>
</comment>
<keyword evidence="7" id="KW-1185">Reference proteome</keyword>
<keyword evidence="4 5" id="KW-0472">Membrane</keyword>
<reference evidence="6 7" key="1">
    <citation type="submission" date="2014-03" db="EMBL/GenBank/DDBJ databases">
        <title>Genomics of Bifidobacteria.</title>
        <authorList>
            <person name="Ventura M."/>
            <person name="Milani C."/>
            <person name="Lugli G.A."/>
        </authorList>
    </citation>
    <scope>NUCLEOTIDE SEQUENCE [LARGE SCALE GENOMIC DNA]</scope>
    <source>
        <strain evidence="6 7">LMG 11597</strain>
    </source>
</reference>
<dbReference type="eggNOG" id="COG2244">
    <property type="taxonomic scope" value="Bacteria"/>
</dbReference>
<dbReference type="InterPro" id="IPR002797">
    <property type="entry name" value="Polysacc_synth"/>
</dbReference>
<dbReference type="AlphaFoldDB" id="A0A087DZ23"/>
<proteinExistence type="predicted"/>
<accession>A0A087DZ23</accession>
<evidence type="ECO:0000256" key="5">
    <source>
        <dbReference type="SAM" id="Phobius"/>
    </source>
</evidence>
<sequence length="106" mass="11796">MGEKRQLAVNMIAGIISLGVQFGVSFVLTPYIVRTLGSEAYGFIPLANQIVGYTTIVTTALNSMASRFISIEMNRENTKQANIYFNSVLISNIIDVDWFLFLISPR</sequence>
<name>A0A087DZ23_9BIFI</name>